<dbReference type="InterPro" id="IPR055152">
    <property type="entry name" value="Transketolase-like_C_2"/>
</dbReference>
<dbReference type="CDD" id="cd07033">
    <property type="entry name" value="TPP_PYR_DXS_TK_like"/>
    <property type="match status" value="1"/>
</dbReference>
<feature type="binding site" evidence="14">
    <location>
        <position position="476"/>
    </location>
    <ligand>
        <name>substrate</name>
    </ligand>
</feature>
<feature type="binding site" evidence="15">
    <location>
        <position position="440"/>
    </location>
    <ligand>
        <name>thiamine diphosphate</name>
        <dbReference type="ChEBI" id="CHEBI:58937"/>
    </ligand>
</feature>
<evidence type="ECO:0000256" key="4">
    <source>
        <dbReference type="ARBA" id="ARBA00011738"/>
    </source>
</evidence>
<feature type="domain" description="Transketolase-like pyrimidine-binding" evidence="18">
    <location>
        <begin position="357"/>
        <end position="529"/>
    </location>
</feature>
<dbReference type="PANTHER" id="PTHR43522:SF2">
    <property type="entry name" value="TRANSKETOLASE 1-RELATED"/>
    <property type="match status" value="1"/>
</dbReference>
<dbReference type="eggNOG" id="COG0021">
    <property type="taxonomic scope" value="Bacteria"/>
</dbReference>
<evidence type="ECO:0000256" key="7">
    <source>
        <dbReference type="ARBA" id="ARBA00022723"/>
    </source>
</evidence>
<dbReference type="Pfam" id="PF00456">
    <property type="entry name" value="Transketolase_N"/>
    <property type="match status" value="1"/>
</dbReference>
<evidence type="ECO:0000313" key="19">
    <source>
        <dbReference type="EMBL" id="ABQ14096.1"/>
    </source>
</evidence>
<evidence type="ECO:0000256" key="3">
    <source>
        <dbReference type="ARBA" id="ARBA00007131"/>
    </source>
</evidence>
<dbReference type="NCBIfam" id="TIGR00232">
    <property type="entry name" value="tktlase_bact"/>
    <property type="match status" value="1"/>
</dbReference>
<name>A5EXW5_DICNV</name>
<evidence type="ECO:0000256" key="9">
    <source>
        <dbReference type="ARBA" id="ARBA00022842"/>
    </source>
</evidence>
<keyword evidence="20" id="KW-1185">Reference proteome</keyword>
<dbReference type="Proteomes" id="UP000000248">
    <property type="component" value="Chromosome"/>
</dbReference>
<feature type="site" description="Important for catalytic activity" evidence="17">
    <location>
        <position position="263"/>
    </location>
</feature>
<feature type="binding site" evidence="16">
    <location>
        <position position="157"/>
    </location>
    <ligand>
        <name>Mg(2+)</name>
        <dbReference type="ChEBI" id="CHEBI:18420"/>
    </ligand>
</feature>
<dbReference type="PROSITE" id="PS00802">
    <property type="entry name" value="TRANSKETOLASE_2"/>
    <property type="match status" value="1"/>
</dbReference>
<dbReference type="InterPro" id="IPR020826">
    <property type="entry name" value="Transketolase_BS"/>
</dbReference>
<dbReference type="Gene3D" id="3.40.50.920">
    <property type="match status" value="1"/>
</dbReference>
<keyword evidence="10 15" id="KW-0786">Thiamine pyrophosphate</keyword>
<dbReference type="STRING" id="246195.DNO_1035"/>
<proteinExistence type="inferred from homology"/>
<evidence type="ECO:0000256" key="5">
    <source>
        <dbReference type="ARBA" id="ARBA00013152"/>
    </source>
</evidence>
<feature type="binding site" evidence="14">
    <location>
        <position position="387"/>
    </location>
    <ligand>
        <name>substrate</name>
    </ligand>
</feature>
<keyword evidence="6 19" id="KW-0808">Transferase</keyword>
<evidence type="ECO:0000256" key="13">
    <source>
        <dbReference type="PIRSR" id="PIRSR605478-1"/>
    </source>
</evidence>
<evidence type="ECO:0000256" key="1">
    <source>
        <dbReference type="ARBA" id="ARBA00001913"/>
    </source>
</evidence>
<dbReference type="InterPro" id="IPR033247">
    <property type="entry name" value="Transketolase_fam"/>
</dbReference>
<feature type="binding site" evidence="15">
    <location>
        <begin position="116"/>
        <end position="118"/>
    </location>
    <ligand>
        <name>thiamine diphosphate</name>
        <dbReference type="ChEBI" id="CHEBI:58937"/>
    </ligand>
</feature>
<dbReference type="InterPro" id="IPR029061">
    <property type="entry name" value="THDP-binding"/>
</dbReference>
<sequence>MNQSVFHDIANTIRALTLDAVDKAHSGHCGAPLGMAEIAAVLWQKHLNVNPQHPNWDNRDRFVLSNGHASMLLYALLHLSGFDLSLEDLKNFRTWHSKTAGHPEVDHNLGIETTTGPLGQGIANAVGLALAEARLAAQYNREHFNIVDHYTYCFLGDGCLMEGIAHEACSLAGTLGLGKLIIFYDANGISIDGNIDAWFAEDVAQRFAAYGWQVIGAIDGHDPQAIDAAITAAQRETTRPSIIICHTTIGFGSPKFAGSEQAHGSPFDQNEIEATKKALSLPLEPFSVAEAVYRHADLRAKGAALEKSWQEKLTHYAQTYPELFKQYQRCMRHELPETFSKTIHQQLQFWQNADEKIASRKASENALTVLTPLLPELIGGSADLSSSNNTICAESRAIYPRQFNGNYIHYGVREFAMAAMMNGLYLHGGLRPYGGTFLVFSDYMRNAIRLSALMRLPVIYVLTHDSIGLGEDGPTHQPIEQLASLRLMPNLHVWRPCDAVETLAAWQSALTAEETPSVLALSRQALVPQKRTPEQIAAIARGGYVLHENASAVLTLIATGSEVELAMNAARQLAAEQIIARVVSMPCVEIFQKQSDDYRESVLPNHLPKLAIEAGATALWQGMVAPTGAVIGIDCFGASAPASVLFTQFGLTTEAVVQRAKSLLII</sequence>
<feature type="site" description="Important for catalytic activity" evidence="17">
    <location>
        <position position="28"/>
    </location>
</feature>
<dbReference type="CDD" id="cd02012">
    <property type="entry name" value="TPP_TK"/>
    <property type="match status" value="1"/>
</dbReference>
<protein>
    <recommendedName>
        <fullName evidence="5 12">Transketolase</fullName>
        <ecNumber evidence="5 12">2.2.1.1</ecNumber>
    </recommendedName>
</protein>
<feature type="binding site" evidence="15">
    <location>
        <position position="187"/>
    </location>
    <ligand>
        <name>thiamine diphosphate</name>
        <dbReference type="ChEBI" id="CHEBI:58937"/>
    </ligand>
</feature>
<dbReference type="GO" id="GO:0046872">
    <property type="term" value="F:metal ion binding"/>
    <property type="evidence" value="ECO:0007669"/>
    <property type="project" value="UniProtKB-KW"/>
</dbReference>
<organism evidence="19 20">
    <name type="scientific">Dichelobacter nodosus (strain VCS1703A)</name>
    <dbReference type="NCBI Taxonomy" id="246195"/>
    <lineage>
        <taxon>Bacteria</taxon>
        <taxon>Pseudomonadati</taxon>
        <taxon>Pseudomonadota</taxon>
        <taxon>Gammaproteobacteria</taxon>
        <taxon>Cardiobacteriales</taxon>
        <taxon>Cardiobacteriaceae</taxon>
        <taxon>Dichelobacter</taxon>
    </lineage>
</organism>
<evidence type="ECO:0000256" key="17">
    <source>
        <dbReference type="PIRSR" id="PIRSR605478-5"/>
    </source>
</evidence>
<dbReference type="AlphaFoldDB" id="A5EXW5"/>
<dbReference type="HOGENOM" id="CLU_009227_0_0_6"/>
<gene>
    <name evidence="19" type="primary">tkt</name>
    <name evidence="19" type="ordered locus">DNO_1035</name>
</gene>
<evidence type="ECO:0000256" key="10">
    <source>
        <dbReference type="ARBA" id="ARBA00023052"/>
    </source>
</evidence>
<evidence type="ECO:0000256" key="16">
    <source>
        <dbReference type="PIRSR" id="PIRSR605478-4"/>
    </source>
</evidence>
<comment type="catalytic activity">
    <reaction evidence="11">
        <text>D-sedoheptulose 7-phosphate + D-glyceraldehyde 3-phosphate = aldehydo-D-ribose 5-phosphate + D-xylulose 5-phosphate</text>
        <dbReference type="Rhea" id="RHEA:10508"/>
        <dbReference type="ChEBI" id="CHEBI:57483"/>
        <dbReference type="ChEBI" id="CHEBI:57737"/>
        <dbReference type="ChEBI" id="CHEBI:58273"/>
        <dbReference type="ChEBI" id="CHEBI:59776"/>
        <dbReference type="EC" id="2.2.1.1"/>
    </reaction>
</comment>
<dbReference type="InterPro" id="IPR005475">
    <property type="entry name" value="Transketolase-like_Pyr-bd"/>
</dbReference>
<feature type="binding site" evidence="14">
    <location>
        <position position="464"/>
    </location>
    <ligand>
        <name>substrate</name>
    </ligand>
</feature>
<feature type="binding site" evidence="14">
    <location>
        <position position="472"/>
    </location>
    <ligand>
        <name>substrate</name>
    </ligand>
</feature>
<dbReference type="SMART" id="SM00861">
    <property type="entry name" value="Transket_pyr"/>
    <property type="match status" value="1"/>
</dbReference>
<dbReference type="EMBL" id="CP000513">
    <property type="protein sequence ID" value="ABQ14096.1"/>
    <property type="molecule type" value="Genomic_DNA"/>
</dbReference>
<reference evidence="19 20" key="1">
    <citation type="journal article" date="2007" name="Nat. Biotechnol.">
        <title>Genome sequence and identification of candidate vaccine antigens from the animal pathogen Dichelobacter nodosus.</title>
        <authorList>
            <person name="Myers G.S."/>
            <person name="Parker D."/>
            <person name="Al-Hasani K."/>
            <person name="Kennan R.M."/>
            <person name="Seemann T."/>
            <person name="Ren Q."/>
            <person name="Badger J.H."/>
            <person name="Selengut J.D."/>
            <person name="Deboy R.T."/>
            <person name="Tettelin H."/>
            <person name="Boyce J.D."/>
            <person name="McCarl V.P."/>
            <person name="Han X."/>
            <person name="Nelson W.C."/>
            <person name="Madupu R."/>
            <person name="Mohamoud Y."/>
            <person name="Holley T."/>
            <person name="Fedorova N."/>
            <person name="Khouri H."/>
            <person name="Bottomley S.P."/>
            <person name="Whittington R.J."/>
            <person name="Adler B."/>
            <person name="Songer J.G."/>
            <person name="Rood J.I."/>
            <person name="Paulsen I.T."/>
        </authorList>
    </citation>
    <scope>NUCLEOTIDE SEQUENCE [LARGE SCALE GENOMIC DNA]</scope>
    <source>
        <strain evidence="19 20">VCS1703A</strain>
    </source>
</reference>
<evidence type="ECO:0000256" key="14">
    <source>
        <dbReference type="PIRSR" id="PIRSR605478-2"/>
    </source>
</evidence>
<comment type="cofactor">
    <cofactor evidence="16">
        <name>Mg(2+)</name>
        <dbReference type="ChEBI" id="CHEBI:18420"/>
    </cofactor>
    <text evidence="16">Binds 1 Mg(2+) ion per subunit. Can also utilize other divalent metal cations, such as Ca(2+), Mn(2+) and Co(2+).</text>
</comment>
<comment type="cofactor">
    <cofactor evidence="2">
        <name>Co(2+)</name>
        <dbReference type="ChEBI" id="CHEBI:48828"/>
    </cofactor>
</comment>
<dbReference type="KEGG" id="dno:DNO_1035"/>
<dbReference type="RefSeq" id="WP_012031347.1">
    <property type="nucleotide sequence ID" value="NC_009446.1"/>
</dbReference>
<dbReference type="PANTHER" id="PTHR43522">
    <property type="entry name" value="TRANSKETOLASE"/>
    <property type="match status" value="1"/>
</dbReference>
<feature type="binding site" evidence="15">
    <location>
        <position position="68"/>
    </location>
    <ligand>
        <name>thiamine diphosphate</name>
        <dbReference type="ChEBI" id="CHEBI:58937"/>
    </ligand>
</feature>
<evidence type="ECO:0000256" key="2">
    <source>
        <dbReference type="ARBA" id="ARBA00001941"/>
    </source>
</evidence>
<dbReference type="Pfam" id="PF02779">
    <property type="entry name" value="Transket_pyr"/>
    <property type="match status" value="1"/>
</dbReference>
<feature type="active site" description="Proton donor" evidence="13">
    <location>
        <position position="414"/>
    </location>
</feature>
<dbReference type="EC" id="2.2.1.1" evidence="5 12"/>
<dbReference type="InterPro" id="IPR009014">
    <property type="entry name" value="Transketo_C/PFOR_II"/>
</dbReference>
<comment type="subunit">
    <text evidence="4">Homodimer.</text>
</comment>
<accession>A5EXW5</accession>
<dbReference type="FunFam" id="3.40.50.970:FF:000004">
    <property type="entry name" value="Transketolase"/>
    <property type="match status" value="1"/>
</dbReference>
<dbReference type="FunFam" id="3.40.50.970:FF:000003">
    <property type="entry name" value="Transketolase"/>
    <property type="match status" value="1"/>
</dbReference>
<comment type="similarity">
    <text evidence="3">Belongs to the transketolase family.</text>
</comment>
<feature type="binding site" evidence="14">
    <location>
        <position position="360"/>
    </location>
    <ligand>
        <name>substrate</name>
    </ligand>
</feature>
<feature type="binding site" evidence="15">
    <location>
        <position position="263"/>
    </location>
    <ligand>
        <name>thiamine diphosphate</name>
        <dbReference type="ChEBI" id="CHEBI:58937"/>
    </ligand>
</feature>
<keyword evidence="8" id="KW-0106">Calcium</keyword>
<dbReference type="SUPFAM" id="SSF52518">
    <property type="entry name" value="Thiamin diphosphate-binding fold (THDP-binding)"/>
    <property type="match status" value="2"/>
</dbReference>
<comment type="cofactor">
    <cofactor evidence="15">
        <name>thiamine diphosphate</name>
        <dbReference type="ChEBI" id="CHEBI:58937"/>
    </cofactor>
    <text evidence="15">Binds 1 thiamine pyrophosphate per subunit. During the reaction, the substrate forms a covalent intermediate with the cofactor.</text>
</comment>
<feature type="binding site" evidence="15">
    <location>
        <position position="158"/>
    </location>
    <ligand>
        <name>thiamine diphosphate</name>
        <dbReference type="ChEBI" id="CHEBI:58937"/>
    </ligand>
</feature>
<evidence type="ECO:0000256" key="15">
    <source>
        <dbReference type="PIRSR" id="PIRSR605478-3"/>
    </source>
</evidence>
<dbReference type="Pfam" id="PF22613">
    <property type="entry name" value="Transketolase_C_1"/>
    <property type="match status" value="1"/>
</dbReference>
<feature type="binding site" evidence="14">
    <location>
        <position position="28"/>
    </location>
    <ligand>
        <name>substrate</name>
    </ligand>
</feature>
<dbReference type="GO" id="GO:0005829">
    <property type="term" value="C:cytosol"/>
    <property type="evidence" value="ECO:0007669"/>
    <property type="project" value="TreeGrafter"/>
</dbReference>
<feature type="binding site" evidence="14">
    <location>
        <position position="263"/>
    </location>
    <ligand>
        <name>substrate</name>
    </ligand>
</feature>
<evidence type="ECO:0000256" key="6">
    <source>
        <dbReference type="ARBA" id="ARBA00022679"/>
    </source>
</evidence>
<dbReference type="InterPro" id="IPR005478">
    <property type="entry name" value="Transketolase_bac-like"/>
</dbReference>
<evidence type="ECO:0000256" key="12">
    <source>
        <dbReference type="NCBIfam" id="TIGR00232"/>
    </source>
</evidence>
<dbReference type="GO" id="GO:0009052">
    <property type="term" value="P:pentose-phosphate shunt, non-oxidative branch"/>
    <property type="evidence" value="ECO:0007669"/>
    <property type="project" value="UniProtKB-ARBA"/>
</dbReference>
<evidence type="ECO:0000256" key="11">
    <source>
        <dbReference type="ARBA" id="ARBA00049473"/>
    </source>
</evidence>
<keyword evidence="7 16" id="KW-0479">Metal-binding</keyword>
<evidence type="ECO:0000256" key="8">
    <source>
        <dbReference type="ARBA" id="ARBA00022837"/>
    </source>
</evidence>
<dbReference type="SUPFAM" id="SSF52922">
    <property type="entry name" value="TK C-terminal domain-like"/>
    <property type="match status" value="1"/>
</dbReference>
<evidence type="ECO:0000313" key="20">
    <source>
        <dbReference type="Proteomes" id="UP000000248"/>
    </source>
</evidence>
<feature type="binding site" evidence="14">
    <location>
        <position position="523"/>
    </location>
    <ligand>
        <name>substrate</name>
    </ligand>
</feature>
<evidence type="ECO:0000259" key="18">
    <source>
        <dbReference type="SMART" id="SM00861"/>
    </source>
</evidence>
<dbReference type="OrthoDB" id="8732661at2"/>
<dbReference type="GO" id="GO:0004802">
    <property type="term" value="F:transketolase activity"/>
    <property type="evidence" value="ECO:0007669"/>
    <property type="project" value="UniProtKB-UniRule"/>
</dbReference>
<feature type="binding site" evidence="16">
    <location>
        <position position="187"/>
    </location>
    <ligand>
        <name>Mg(2+)</name>
        <dbReference type="ChEBI" id="CHEBI:18420"/>
    </ligand>
</feature>
<dbReference type="InterPro" id="IPR005474">
    <property type="entry name" value="Transketolase_N"/>
</dbReference>
<comment type="cofactor">
    <cofactor evidence="1">
        <name>Ca(2+)</name>
        <dbReference type="ChEBI" id="CHEBI:29108"/>
    </cofactor>
</comment>
<dbReference type="FunFam" id="3.40.50.920:FF:000003">
    <property type="entry name" value="Transketolase"/>
    <property type="match status" value="1"/>
</dbReference>
<keyword evidence="9 16" id="KW-0460">Magnesium</keyword>
<feature type="binding site" evidence="16">
    <location>
        <position position="189"/>
    </location>
    <ligand>
        <name>Mg(2+)</name>
        <dbReference type="ChEBI" id="CHEBI:18420"/>
    </ligand>
</feature>
<dbReference type="Gene3D" id="3.40.50.970">
    <property type="match status" value="2"/>
</dbReference>